<dbReference type="Gene3D" id="3.40.630.10">
    <property type="entry name" value="Zn peptidases"/>
    <property type="match status" value="1"/>
</dbReference>
<keyword evidence="4 8" id="KW-0031">Aminopeptidase</keyword>
<dbReference type="HAMAP" id="MF_00181">
    <property type="entry name" value="Cytosol_peptidase_M17"/>
    <property type="match status" value="1"/>
</dbReference>
<protein>
    <recommendedName>
        <fullName evidence="8">Probable cytosol aminopeptidase</fullName>
        <ecNumber evidence="8">3.4.11.1</ecNumber>
    </recommendedName>
    <alternativeName>
        <fullName evidence="8">Leucine aminopeptidase</fullName>
        <shortName evidence="8">LAP</shortName>
        <ecNumber evidence="8">3.4.11.10</ecNumber>
    </alternativeName>
    <alternativeName>
        <fullName evidence="8">Leucyl aminopeptidase</fullName>
    </alternativeName>
</protein>
<dbReference type="InterPro" id="IPR043472">
    <property type="entry name" value="Macro_dom-like"/>
</dbReference>
<dbReference type="RefSeq" id="WP_015423902.1">
    <property type="nucleotide sequence ID" value="NC_020449.1"/>
</dbReference>
<dbReference type="EC" id="3.4.11.1" evidence="8"/>
<dbReference type="EC" id="3.4.11.10" evidence="8"/>
<dbReference type="GO" id="GO:0006508">
    <property type="term" value="P:proteolysis"/>
    <property type="evidence" value="ECO:0007669"/>
    <property type="project" value="UniProtKB-KW"/>
</dbReference>
<dbReference type="PANTHER" id="PTHR11963">
    <property type="entry name" value="LEUCINE AMINOPEPTIDASE-RELATED"/>
    <property type="match status" value="1"/>
</dbReference>
<dbReference type="InterPro" id="IPR008283">
    <property type="entry name" value="Peptidase_M17_N"/>
</dbReference>
<dbReference type="GO" id="GO:0005737">
    <property type="term" value="C:cytoplasm"/>
    <property type="evidence" value="ECO:0007669"/>
    <property type="project" value="UniProtKB-SubCell"/>
</dbReference>
<feature type="binding site" evidence="8">
    <location>
        <position position="266"/>
    </location>
    <ligand>
        <name>Mn(2+)</name>
        <dbReference type="ChEBI" id="CHEBI:29035"/>
        <label>2</label>
    </ligand>
</feature>
<dbReference type="NCBIfam" id="NF002074">
    <property type="entry name" value="PRK00913.1-4"/>
    <property type="match status" value="1"/>
</dbReference>
<evidence type="ECO:0000256" key="8">
    <source>
        <dbReference type="HAMAP-Rule" id="MF_00181"/>
    </source>
</evidence>
<evidence type="ECO:0000256" key="2">
    <source>
        <dbReference type="ARBA" id="ARBA00000967"/>
    </source>
</evidence>
<keyword evidence="8" id="KW-0963">Cytoplasm</keyword>
<proteinExistence type="inferred from homology"/>
<dbReference type="AlphaFoldDB" id="B0VIY1"/>
<feature type="binding site" evidence="8">
    <location>
        <position position="345"/>
    </location>
    <ligand>
        <name>Mn(2+)</name>
        <dbReference type="ChEBI" id="CHEBI:29035"/>
        <label>2</label>
    </ligand>
</feature>
<evidence type="ECO:0000256" key="5">
    <source>
        <dbReference type="ARBA" id="ARBA00022670"/>
    </source>
</evidence>
<name>B0VIY1_CLOAI</name>
<feature type="binding site" evidence="8">
    <location>
        <position position="261"/>
    </location>
    <ligand>
        <name>Mn(2+)</name>
        <dbReference type="ChEBI" id="CHEBI:29035"/>
        <label>2</label>
    </ligand>
</feature>
<dbReference type="KEGG" id="caci:CLOAM0131"/>
<comment type="function">
    <text evidence="8">Presumably involved in the processing and regular turnover of intracellular proteins. Catalyzes the removal of unsubstituted N-terminal amino acids from various peptides.</text>
</comment>
<dbReference type="GO" id="GO:0070006">
    <property type="term" value="F:metalloaminopeptidase activity"/>
    <property type="evidence" value="ECO:0007669"/>
    <property type="project" value="InterPro"/>
</dbReference>
<dbReference type="PROSITE" id="PS00631">
    <property type="entry name" value="CYTOSOL_AP"/>
    <property type="match status" value="1"/>
</dbReference>
<dbReference type="OrthoDB" id="9809354at2"/>
<gene>
    <name evidence="8 10" type="primary">pepA</name>
    <name evidence="10" type="ordered locus">CLOAM0131</name>
</gene>
<dbReference type="Pfam" id="PF02789">
    <property type="entry name" value="Peptidase_M17_N"/>
    <property type="match status" value="1"/>
</dbReference>
<keyword evidence="6 8" id="KW-0378">Hydrolase</keyword>
<dbReference type="InterPro" id="IPR011356">
    <property type="entry name" value="Leucine_aapep/pepB"/>
</dbReference>
<dbReference type="EMBL" id="CU466930">
    <property type="protein sequence ID" value="CAO80041.1"/>
    <property type="molecule type" value="Genomic_DNA"/>
</dbReference>
<feature type="domain" description="Cytosol aminopeptidase" evidence="9">
    <location>
        <begin position="341"/>
        <end position="348"/>
    </location>
</feature>
<dbReference type="NCBIfam" id="NF002073">
    <property type="entry name" value="PRK00913.1-2"/>
    <property type="match status" value="1"/>
</dbReference>
<organism evidence="10 11">
    <name type="scientific">Cloacimonas acidaminovorans (strain Evry)</name>
    <dbReference type="NCBI Taxonomy" id="459349"/>
    <lineage>
        <taxon>Bacteria</taxon>
        <taxon>Pseudomonadati</taxon>
        <taxon>Candidatus Cloacimonadota</taxon>
        <taxon>Candidatus Cloacimonadia</taxon>
        <taxon>Candidatus Cloacimonadales</taxon>
        <taxon>Candidatus Cloacimonadaceae</taxon>
        <taxon>Candidatus Cloacimonas</taxon>
    </lineage>
</organism>
<dbReference type="InterPro" id="IPR000819">
    <property type="entry name" value="Peptidase_M17_C"/>
</dbReference>
<feature type="binding site" evidence="8">
    <location>
        <position position="345"/>
    </location>
    <ligand>
        <name>Mn(2+)</name>
        <dbReference type="ChEBI" id="CHEBI:29035"/>
        <label>1</label>
    </ligand>
</feature>
<dbReference type="STRING" id="459349.CLOAM0131"/>
<evidence type="ECO:0000313" key="10">
    <source>
        <dbReference type="EMBL" id="CAO80041.1"/>
    </source>
</evidence>
<dbReference type="NCBIfam" id="NF002083">
    <property type="entry name" value="PRK00913.3-5"/>
    <property type="match status" value="1"/>
</dbReference>
<accession>B0VIY1</accession>
<dbReference type="Proteomes" id="UP000002019">
    <property type="component" value="Chromosome"/>
</dbReference>
<evidence type="ECO:0000256" key="4">
    <source>
        <dbReference type="ARBA" id="ARBA00022438"/>
    </source>
</evidence>
<dbReference type="InterPro" id="IPR023042">
    <property type="entry name" value="Peptidase_M17_leu_NH2_pept"/>
</dbReference>
<dbReference type="PRINTS" id="PR00481">
    <property type="entry name" value="LAMNOPPTDASE"/>
</dbReference>
<reference evidence="10 11" key="1">
    <citation type="journal article" date="2008" name="J. Bacteriol.">
        <title>'Candidatus Cloacamonas acidaminovorans': genome sequence reconstruction provides a first glimpse of a new bacterial division.</title>
        <authorList>
            <person name="Pelletier E."/>
            <person name="Kreimeyer A."/>
            <person name="Bocs S."/>
            <person name="Rouy Z."/>
            <person name="Gyapay G."/>
            <person name="Chouari R."/>
            <person name="Riviere D."/>
            <person name="Ganesan A."/>
            <person name="Daegelen P."/>
            <person name="Sghir A."/>
            <person name="Cohen G.N."/>
            <person name="Medigue C."/>
            <person name="Weissenbach J."/>
            <person name="Le Paslier D."/>
        </authorList>
    </citation>
    <scope>NUCLEOTIDE SEQUENCE [LARGE SCALE GENOMIC DNA]</scope>
    <source>
        <strain evidence="11">Evry</strain>
    </source>
</reference>
<feature type="binding site" evidence="8">
    <location>
        <position position="266"/>
    </location>
    <ligand>
        <name>Mn(2+)</name>
        <dbReference type="ChEBI" id="CHEBI:29035"/>
        <label>1</label>
    </ligand>
</feature>
<sequence>MKIDIIRKVPEDMDCIIIFQEENGALDKVELLPQNIAKTAQVYCKSEDFKFAYGDLKNFASVNGIQRQNIILLGAGNKNDLNINKVRNLLASAIRFAAKLKAKQIYLFQGFDCPITDVAFGHLLSETALLVTYQFNKYLSSAKNESEIEALHYMLLSKNTRHLNRGIVEGRIYAETTNFARNLVNEPANVITPENLAETAKQAALQYGFSIDVHSLDKLKRIKMDAFLAVGRGSTHEPKLIIMRHLGNPEHHQETIALIGKGITFDSGGYCIKSAQGMSNMKDDMGGAAAVIGTMCAIAAMKLKVNVVGIIAACENMISGDAYHTGDVITSMSGKTIEVVNTDAEGRLTLCDAINYALEKEHCDRIIDIATLTGAAVTALGTQISAVITNNEPWLEQLKNAAHFTGENIWQLPAFEEYKEQLKSEIADLKNSGGPSAGTITAGLFLQEFVQNKPWLHIDIAGTAFKDKEYGIYNYGATGAGVRLLTTLLKYME</sequence>
<comment type="cofactor">
    <cofactor evidence="8">
        <name>Mn(2+)</name>
        <dbReference type="ChEBI" id="CHEBI:29035"/>
    </cofactor>
    <text evidence="8">Binds 2 manganese ions per subunit.</text>
</comment>
<keyword evidence="5 8" id="KW-0645">Protease</keyword>
<evidence type="ECO:0000313" key="11">
    <source>
        <dbReference type="Proteomes" id="UP000002019"/>
    </source>
</evidence>
<dbReference type="SUPFAM" id="SSF53187">
    <property type="entry name" value="Zn-dependent exopeptidases"/>
    <property type="match status" value="1"/>
</dbReference>
<evidence type="ECO:0000256" key="6">
    <source>
        <dbReference type="ARBA" id="ARBA00022801"/>
    </source>
</evidence>
<dbReference type="CDD" id="cd00433">
    <property type="entry name" value="Peptidase_M17"/>
    <property type="match status" value="1"/>
</dbReference>
<keyword evidence="8" id="KW-0479">Metal-binding</keyword>
<comment type="catalytic activity">
    <reaction evidence="2 8">
        <text>Release of an N-terminal amino acid, preferentially leucine, but not glutamic or aspartic acids.</text>
        <dbReference type="EC" id="3.4.11.10"/>
    </reaction>
</comment>
<dbReference type="HOGENOM" id="CLU_013734_6_3_0"/>
<evidence type="ECO:0000256" key="1">
    <source>
        <dbReference type="ARBA" id="ARBA00000135"/>
    </source>
</evidence>
<evidence type="ECO:0000256" key="7">
    <source>
        <dbReference type="ARBA" id="ARBA00023211"/>
    </source>
</evidence>
<evidence type="ECO:0000256" key="3">
    <source>
        <dbReference type="ARBA" id="ARBA00009528"/>
    </source>
</evidence>
<feature type="active site" evidence="8">
    <location>
        <position position="273"/>
    </location>
</feature>
<dbReference type="GO" id="GO:0030145">
    <property type="term" value="F:manganese ion binding"/>
    <property type="evidence" value="ECO:0007669"/>
    <property type="project" value="UniProtKB-UniRule"/>
</dbReference>
<feature type="active site" evidence="8">
    <location>
        <position position="347"/>
    </location>
</feature>
<dbReference type="Gene3D" id="3.40.220.10">
    <property type="entry name" value="Leucine Aminopeptidase, subunit E, domain 1"/>
    <property type="match status" value="1"/>
</dbReference>
<dbReference type="PANTHER" id="PTHR11963:SF23">
    <property type="entry name" value="CYTOSOL AMINOPEPTIDASE"/>
    <property type="match status" value="1"/>
</dbReference>
<keyword evidence="11" id="KW-1185">Reference proteome</keyword>
<feature type="binding site" evidence="8">
    <location>
        <position position="284"/>
    </location>
    <ligand>
        <name>Mn(2+)</name>
        <dbReference type="ChEBI" id="CHEBI:29035"/>
        <label>2</label>
    </ligand>
</feature>
<dbReference type="SUPFAM" id="SSF52949">
    <property type="entry name" value="Macro domain-like"/>
    <property type="match status" value="1"/>
</dbReference>
<comment type="subcellular location">
    <subcellularLocation>
        <location evidence="8">Cytoplasm</location>
    </subcellularLocation>
</comment>
<comment type="catalytic activity">
    <reaction evidence="1 8">
        <text>Release of an N-terminal amino acid, Xaa-|-Yaa-, in which Xaa is preferably Leu, but may be other amino acids including Pro although not Arg or Lys, and Yaa may be Pro. Amino acid amides and methyl esters are also readily hydrolyzed, but rates on arylamides are exceedingly low.</text>
        <dbReference type="EC" id="3.4.11.1"/>
    </reaction>
</comment>
<comment type="similarity">
    <text evidence="3 8">Belongs to the peptidase M17 family.</text>
</comment>
<dbReference type="eggNOG" id="COG0260">
    <property type="taxonomic scope" value="Bacteria"/>
</dbReference>
<feature type="binding site" evidence="8">
    <location>
        <position position="343"/>
    </location>
    <ligand>
        <name>Mn(2+)</name>
        <dbReference type="ChEBI" id="CHEBI:29035"/>
        <label>1</label>
    </ligand>
</feature>
<keyword evidence="7 8" id="KW-0464">Manganese</keyword>
<evidence type="ECO:0000259" key="9">
    <source>
        <dbReference type="PROSITE" id="PS00631"/>
    </source>
</evidence>
<dbReference type="Pfam" id="PF00883">
    <property type="entry name" value="Peptidase_M17"/>
    <property type="match status" value="1"/>
</dbReference>